<feature type="compositionally biased region" description="Basic residues" evidence="4">
    <location>
        <begin position="1"/>
        <end position="15"/>
    </location>
</feature>
<gene>
    <name evidence="5" type="ORF">GOMPHAMPRED_005354</name>
</gene>
<feature type="compositionally biased region" description="Basic residues" evidence="4">
    <location>
        <begin position="26"/>
        <end position="43"/>
    </location>
</feature>
<comment type="caution">
    <text evidence="5">The sequence shown here is derived from an EMBL/GenBank/DDBJ whole genome shotgun (WGS) entry which is preliminary data.</text>
</comment>
<reference evidence="5" key="1">
    <citation type="submission" date="2021-03" db="EMBL/GenBank/DDBJ databases">
        <authorList>
            <person name="Tagirdzhanova G."/>
        </authorList>
    </citation>
    <scope>NUCLEOTIDE SEQUENCE</scope>
</reference>
<sequence>MTKSQKKSTRKFEKKHLKDVLERRKGFAKIKQRHQKKEKKRARREKDNAVEKDEDEQAAGSQTARNDKGRSSEAFENMTVDEFFAGGFEVPTIKQKTTGKRKRGPEPVGNNEDAEFSDESVDLDRVESDSGDENQSDEEQAGHKSHLAALAQKDPEFYKYLQENDAELLEFDEDALGALSEGEDEERPKKKQKGNAAPKNTVTLSMASKWEDAMKTLHSTKAMREVVIAFRAAVYTNEETAKTFKYTISSPEVYHQVLTVAMKQIPQVIRHHLPVKESISRKVRLPTDSKKFQTLASLIMAFANSLLHLLQGLSDDGTIKATLTSIQELLPYLLSFKKVIKTLLKSTTEIWSDTGASEVLRVNAFLIIRRLATIGDASIKETLLKTAYQGLIKGSRNTTPHNLPGINLMKNSAVDLWGCDAALAYTTGFTYIRQLAIHLRTTLTKPTKDSYKAIYNWQYVHSLDFWSRALSTHCSPAANLLLKKPSESPLFPLVYPLVQVTLGALRLIPTPTYFPLRFHLVRALLRISRSTNTYIPLVPALMEILQSPEVRDPAKASTIKPMDFSTTLRAAKQYSKTRVYQDGIIEQVSELLAEFFGVWAKSIAFPELIIPPVVLLKRWMKDLSNPQAINSSNKKKSKRNRNPKLISSMTLLIEKLNLNAEFIQRHRRKVEFSPKDREQLDNFLKDVPIEETPMGAFVAAMKERQEGQRRLLDESRRQEDEARRRQGEREEDVRMVSSDEEEEEKVQMTNVKKPLKKNGALLNGLHDPDDGSEDLNEDSEGEGEEDEDGDDNMAGFIDDEAEEEEEEEEDSD</sequence>
<evidence type="ECO:0000256" key="4">
    <source>
        <dbReference type="SAM" id="MobiDB-lite"/>
    </source>
</evidence>
<dbReference type="Proteomes" id="UP000664169">
    <property type="component" value="Unassembled WGS sequence"/>
</dbReference>
<feature type="compositionally biased region" description="Acidic residues" evidence="4">
    <location>
        <begin position="129"/>
        <end position="139"/>
    </location>
</feature>
<dbReference type="AlphaFoldDB" id="A0A8H3IV35"/>
<evidence type="ECO:0000313" key="5">
    <source>
        <dbReference type="EMBL" id="CAF9929270.1"/>
    </source>
</evidence>
<feature type="compositionally biased region" description="Basic and acidic residues" evidence="4">
    <location>
        <begin position="708"/>
        <end position="734"/>
    </location>
</feature>
<dbReference type="GO" id="GO:0030691">
    <property type="term" value="C:Noc2p-Noc3p complex"/>
    <property type="evidence" value="ECO:0007669"/>
    <property type="project" value="TreeGrafter"/>
</dbReference>
<keyword evidence="3" id="KW-0539">Nucleus</keyword>
<evidence type="ECO:0000256" key="1">
    <source>
        <dbReference type="ARBA" id="ARBA00004123"/>
    </source>
</evidence>
<dbReference type="Pfam" id="PF03715">
    <property type="entry name" value="Noc2"/>
    <property type="match status" value="1"/>
</dbReference>
<evidence type="ECO:0000256" key="3">
    <source>
        <dbReference type="ARBA" id="ARBA00023242"/>
    </source>
</evidence>
<evidence type="ECO:0008006" key="7">
    <source>
        <dbReference type="Google" id="ProtNLM"/>
    </source>
</evidence>
<dbReference type="GO" id="GO:0030690">
    <property type="term" value="C:Noc1p-Noc2p complex"/>
    <property type="evidence" value="ECO:0007669"/>
    <property type="project" value="TreeGrafter"/>
</dbReference>
<feature type="compositionally biased region" description="Basic and acidic residues" evidence="4">
    <location>
        <begin position="16"/>
        <end position="25"/>
    </location>
</feature>
<accession>A0A8H3IV35</accession>
<dbReference type="GO" id="GO:0005730">
    <property type="term" value="C:nucleolus"/>
    <property type="evidence" value="ECO:0007669"/>
    <property type="project" value="TreeGrafter"/>
</dbReference>
<feature type="region of interest" description="Disordered" evidence="4">
    <location>
        <begin position="1"/>
        <end position="145"/>
    </location>
</feature>
<proteinExistence type="inferred from homology"/>
<dbReference type="PANTHER" id="PTHR12687">
    <property type="entry name" value="NUCLEOLAR COMPLEX 2 AND RAD4-RELATED"/>
    <property type="match status" value="1"/>
</dbReference>
<dbReference type="OrthoDB" id="10266662at2759"/>
<name>A0A8H3IV35_9LECA</name>
<dbReference type="GO" id="GO:0005654">
    <property type="term" value="C:nucleoplasm"/>
    <property type="evidence" value="ECO:0007669"/>
    <property type="project" value="TreeGrafter"/>
</dbReference>
<evidence type="ECO:0000313" key="6">
    <source>
        <dbReference type="Proteomes" id="UP000664169"/>
    </source>
</evidence>
<feature type="region of interest" description="Disordered" evidence="4">
    <location>
        <begin position="180"/>
        <end position="200"/>
    </location>
</feature>
<feature type="region of interest" description="Disordered" evidence="4">
    <location>
        <begin position="708"/>
        <end position="812"/>
    </location>
</feature>
<organism evidence="5 6">
    <name type="scientific">Gomphillus americanus</name>
    <dbReference type="NCBI Taxonomy" id="1940652"/>
    <lineage>
        <taxon>Eukaryota</taxon>
        <taxon>Fungi</taxon>
        <taxon>Dikarya</taxon>
        <taxon>Ascomycota</taxon>
        <taxon>Pezizomycotina</taxon>
        <taxon>Lecanoromycetes</taxon>
        <taxon>OSLEUM clade</taxon>
        <taxon>Ostropomycetidae</taxon>
        <taxon>Ostropales</taxon>
        <taxon>Graphidaceae</taxon>
        <taxon>Gomphilloideae</taxon>
        <taxon>Gomphillus</taxon>
    </lineage>
</organism>
<dbReference type="GO" id="GO:0042273">
    <property type="term" value="P:ribosomal large subunit biogenesis"/>
    <property type="evidence" value="ECO:0007669"/>
    <property type="project" value="TreeGrafter"/>
</dbReference>
<comment type="similarity">
    <text evidence="2">Belongs to the NOC2 family.</text>
</comment>
<keyword evidence="6" id="KW-1185">Reference proteome</keyword>
<dbReference type="InterPro" id="IPR005343">
    <property type="entry name" value="Noc2"/>
</dbReference>
<dbReference type="EMBL" id="CAJPDQ010000032">
    <property type="protein sequence ID" value="CAF9929270.1"/>
    <property type="molecule type" value="Genomic_DNA"/>
</dbReference>
<evidence type="ECO:0000256" key="2">
    <source>
        <dbReference type="ARBA" id="ARBA00005907"/>
    </source>
</evidence>
<protein>
    <recommendedName>
        <fullName evidence="7">Nucleolar complex protein 2 homolog</fullName>
    </recommendedName>
</protein>
<dbReference type="PANTHER" id="PTHR12687:SF4">
    <property type="entry name" value="NUCLEOLAR COMPLEX PROTEIN 2 HOMOLOG"/>
    <property type="match status" value="1"/>
</dbReference>
<comment type="subcellular location">
    <subcellularLocation>
        <location evidence="1">Nucleus</location>
    </subcellularLocation>
</comment>
<feature type="compositionally biased region" description="Acidic residues" evidence="4">
    <location>
        <begin position="770"/>
        <end position="812"/>
    </location>
</feature>
<feature type="compositionally biased region" description="Acidic residues" evidence="4">
    <location>
        <begin position="112"/>
        <end position="121"/>
    </location>
</feature>